<proteinExistence type="predicted"/>
<protein>
    <recommendedName>
        <fullName evidence="3">Type VII secretion protein EccE</fullName>
    </recommendedName>
</protein>
<accession>A0A2A9EXB5</accession>
<name>A0A2A9EXB5_9MICO</name>
<dbReference type="OrthoDB" id="3859571at2"/>
<dbReference type="NCBIfam" id="NF042935">
    <property type="entry name" value="SCO6880_fam"/>
    <property type="match status" value="1"/>
</dbReference>
<sequence length="497" mass="52765">MTRISGHAGEDLVPSASFAPLSRSGVMLGLSGPQLGLVAVALARPMWLLTVGKDLPGALWAVAWWTTPIAVVAVGSWGGRSFLERLTTVGLFMLRRAVRQTSTVVKVNAAHVEGRITVPGAAGERLHSFALFGVEYGQGAAFVWDAVAQTATAALRFTTDAWDLADDQAKASRAAAVSDLCSRLTTADGVQRVAVHARSYPGSGDRLPAPRISASTATGALLAEDHAELLATPAIGQVLHRDVVVTITVAARAVARDVDAAGGGIAGVSHVVADRVQQVAAGLPTCGVRVEDATWMNEAQLRGAIRLAYDPDAAPWLAAQDWQLPPDALLAQVVTERLDHLVTDSAVHRCWWVERMPAQPARAGFLAPLISGGRIAHTVTQVWEAVDVHRAEKRLNNAEASRATAEQVNEFLGRPTTTAHTAEGKELAKRRTELELGYGDVRYSAWITVHAPSLDELDRSDLWVAAATPGMKVKLLRGDQWAAFNTAVLPLGIGARA</sequence>
<dbReference type="InterPro" id="IPR049978">
    <property type="entry name" value="SCO6880-like"/>
</dbReference>
<dbReference type="Proteomes" id="UP000224130">
    <property type="component" value="Unassembled WGS sequence"/>
</dbReference>
<keyword evidence="2" id="KW-1185">Reference proteome</keyword>
<dbReference type="EMBL" id="PDJJ01000001">
    <property type="protein sequence ID" value="PFG43787.1"/>
    <property type="molecule type" value="Genomic_DNA"/>
</dbReference>
<organism evidence="1 2">
    <name type="scientific">Isoptericola jiangsuensis</name>
    <dbReference type="NCBI Taxonomy" id="548579"/>
    <lineage>
        <taxon>Bacteria</taxon>
        <taxon>Bacillati</taxon>
        <taxon>Actinomycetota</taxon>
        <taxon>Actinomycetes</taxon>
        <taxon>Micrococcales</taxon>
        <taxon>Promicromonosporaceae</taxon>
        <taxon>Isoptericola</taxon>
    </lineage>
</organism>
<evidence type="ECO:0000313" key="2">
    <source>
        <dbReference type="Proteomes" id="UP000224130"/>
    </source>
</evidence>
<reference evidence="1 2" key="1">
    <citation type="submission" date="2017-10" db="EMBL/GenBank/DDBJ databases">
        <title>Sequencing the genomes of 1000 actinobacteria strains.</title>
        <authorList>
            <person name="Klenk H.-P."/>
        </authorList>
    </citation>
    <scope>NUCLEOTIDE SEQUENCE [LARGE SCALE GENOMIC DNA]</scope>
    <source>
        <strain evidence="1 2">DSM 21863</strain>
    </source>
</reference>
<evidence type="ECO:0008006" key="3">
    <source>
        <dbReference type="Google" id="ProtNLM"/>
    </source>
</evidence>
<dbReference type="AlphaFoldDB" id="A0A2A9EXB5"/>
<comment type="caution">
    <text evidence="1">The sequence shown here is derived from an EMBL/GenBank/DDBJ whole genome shotgun (WGS) entry which is preliminary data.</text>
</comment>
<dbReference type="RefSeq" id="WP_141538680.1">
    <property type="nucleotide sequence ID" value="NZ_PDJJ01000001.1"/>
</dbReference>
<gene>
    <name evidence="1" type="ORF">ATJ88_2497</name>
</gene>
<evidence type="ECO:0000313" key="1">
    <source>
        <dbReference type="EMBL" id="PFG43787.1"/>
    </source>
</evidence>